<reference evidence="1 2" key="1">
    <citation type="submission" date="2024-02" db="EMBL/GenBank/DDBJ databases">
        <authorList>
            <person name="Daric V."/>
            <person name="Darras S."/>
        </authorList>
    </citation>
    <scope>NUCLEOTIDE SEQUENCE [LARGE SCALE GENOMIC DNA]</scope>
</reference>
<evidence type="ECO:0000313" key="2">
    <source>
        <dbReference type="Proteomes" id="UP001642483"/>
    </source>
</evidence>
<comment type="caution">
    <text evidence="1">The sequence shown here is derived from an EMBL/GenBank/DDBJ whole genome shotgun (WGS) entry which is preliminary data.</text>
</comment>
<sequence length="553" mass="61884">MEAEEDVLEYEFYKEDERSGLSLPKHLTPISVIKDLPSTDILDFMETDIIDLLPEMQPGKRKIDANHLNMDILETIPGNETMKCNAQFTASTPQVNKKTQNHCNKNNAKKQFSNVSVLDNVITNVDVGHKDRSLLDKENSDHNFTNISSSYSEADILEIISINDATNLAKRGTCGVSVGFGNVQCDDSESTDSLENVSVENLTNLTGDHADISTLKDSDAEKNNCDKVFENSLLGTDSLLGWAKDTSEDIIAKLPVCSNMCESFSANKVCKAGNSVPCSGLVRSDPSADISTDFLCNDALENTHKVADHEKTLTQSYYSVRELNNAVKRIKPFSPDEHWFWLKVVQEIKVKKVPDSSFSCEKEATALHCMWVLSKAGVSVVNGLHNETLYRAVVSLSKLQPTKQEVYALHEAEEHSINFSFSKTVWNDIQKYVKNHGALHVGPWKDYILKQLKKTNDVCHFTFVRQYVSKRRRTFVSFTCYGICSRCKLRFKLQMKGKATLPTTIKFASSKNSTCQVAPLTTALNKSILKEEMSGSKKLNKSIFLTKGLKTKK</sequence>
<protein>
    <submittedName>
        <fullName evidence="1">Uncharacterized protein</fullName>
    </submittedName>
</protein>
<name>A0ABP0F4Y7_CLALP</name>
<keyword evidence="2" id="KW-1185">Reference proteome</keyword>
<accession>A0ABP0F4Y7</accession>
<organism evidence="1 2">
    <name type="scientific">Clavelina lepadiformis</name>
    <name type="common">Light-bulb sea squirt</name>
    <name type="synonym">Ascidia lepadiformis</name>
    <dbReference type="NCBI Taxonomy" id="159417"/>
    <lineage>
        <taxon>Eukaryota</taxon>
        <taxon>Metazoa</taxon>
        <taxon>Chordata</taxon>
        <taxon>Tunicata</taxon>
        <taxon>Ascidiacea</taxon>
        <taxon>Aplousobranchia</taxon>
        <taxon>Clavelinidae</taxon>
        <taxon>Clavelina</taxon>
    </lineage>
</organism>
<proteinExistence type="predicted"/>
<evidence type="ECO:0000313" key="1">
    <source>
        <dbReference type="EMBL" id="CAK8673297.1"/>
    </source>
</evidence>
<gene>
    <name evidence="1" type="ORF">CVLEPA_LOCUS3102</name>
</gene>
<dbReference type="EMBL" id="CAWYQH010000002">
    <property type="protein sequence ID" value="CAK8673297.1"/>
    <property type="molecule type" value="Genomic_DNA"/>
</dbReference>
<dbReference type="Proteomes" id="UP001642483">
    <property type="component" value="Unassembled WGS sequence"/>
</dbReference>